<dbReference type="InterPro" id="IPR023214">
    <property type="entry name" value="HAD_sf"/>
</dbReference>
<dbReference type="eggNOG" id="ENOG502S7B4">
    <property type="taxonomic scope" value="Eukaryota"/>
</dbReference>
<dbReference type="Gene3D" id="3.40.50.1000">
    <property type="entry name" value="HAD superfamily/HAD-like"/>
    <property type="match status" value="1"/>
</dbReference>
<dbReference type="InterPro" id="IPR050849">
    <property type="entry name" value="HAD-like_hydrolase_phosphatase"/>
</dbReference>
<proteinExistence type="predicted"/>
<organism evidence="2 3">
    <name type="scientific">Pyronema omphalodes (strain CBS 100304)</name>
    <name type="common">Pyronema confluens</name>
    <dbReference type="NCBI Taxonomy" id="1076935"/>
    <lineage>
        <taxon>Eukaryota</taxon>
        <taxon>Fungi</taxon>
        <taxon>Dikarya</taxon>
        <taxon>Ascomycota</taxon>
        <taxon>Pezizomycotina</taxon>
        <taxon>Pezizomycetes</taxon>
        <taxon>Pezizales</taxon>
        <taxon>Pyronemataceae</taxon>
        <taxon>Pyronema</taxon>
    </lineage>
</organism>
<sequence length="378" mass="41847">MRPLTIFPQLLLSILPLLCLLRPVTPSPLFAPLEDPLIFLDFDGTIATTDAFELLPETAYKTLSYSQSFPHWSYFSEAYLSDYSAAVASSPPKPRSIAEELSHQSSPSLRQVEIDSFTRVKESGILNTTSPRLLHSAAKGVSIRHGFYDFIQAAQSRNVPVSIISRNWSAKWIRTILRQNAPTGICGHVGCVFDAIDRMDIFCPEILPEGCVSCHERNHDTPIFSGEDKREVMKGFAQRGQVVFVGDENSDLAPILLEPTMMGVVAGKEAEAAKTIGRERELWDAGKGWRGYTRRGEGVYVMEDYKELMTLFGWGGIAVGQDKVDMGVEWTPLDPKEIYNGPGDVLDEVGQCDDAVVDMVGLEVAPYRKRAYPPVLGA</sequence>
<reference evidence="2 3" key="1">
    <citation type="journal article" date="2013" name="PLoS Genet.">
        <title>The genome and development-dependent transcriptomes of Pyronema confluens: a window into fungal evolution.</title>
        <authorList>
            <person name="Traeger S."/>
            <person name="Altegoer F."/>
            <person name="Freitag M."/>
            <person name="Gabaldon T."/>
            <person name="Kempken F."/>
            <person name="Kumar A."/>
            <person name="Marcet-Houben M."/>
            <person name="Poggeler S."/>
            <person name="Stajich J.E."/>
            <person name="Nowrousian M."/>
        </authorList>
    </citation>
    <scope>NUCLEOTIDE SEQUENCE [LARGE SCALE GENOMIC DNA]</scope>
    <source>
        <strain evidence="3">CBS 100304</strain>
        <tissue evidence="2">Vegetative mycelium</tissue>
    </source>
</reference>
<evidence type="ECO:0000313" key="3">
    <source>
        <dbReference type="Proteomes" id="UP000018144"/>
    </source>
</evidence>
<dbReference type="PANTHER" id="PTHR28181:SF1">
    <property type="entry name" value="COLD TOLERANCE PROTEIN 1"/>
    <property type="match status" value="1"/>
</dbReference>
<dbReference type="EMBL" id="HF935229">
    <property type="protein sequence ID" value="CCX05026.1"/>
    <property type="molecule type" value="Genomic_DNA"/>
</dbReference>
<dbReference type="OrthoDB" id="10255128at2759"/>
<feature type="chain" id="PRO_5004650886" evidence="1">
    <location>
        <begin position="27"/>
        <end position="378"/>
    </location>
</feature>
<dbReference type="PANTHER" id="PTHR28181">
    <property type="entry name" value="UPF0655 PROTEIN YCR015C"/>
    <property type="match status" value="1"/>
</dbReference>
<keyword evidence="3" id="KW-1185">Reference proteome</keyword>
<evidence type="ECO:0000313" key="2">
    <source>
        <dbReference type="EMBL" id="CCX05026.1"/>
    </source>
</evidence>
<feature type="signal peptide" evidence="1">
    <location>
        <begin position="1"/>
        <end position="26"/>
    </location>
</feature>
<accession>U4KVP7</accession>
<dbReference type="InterPro" id="IPR036412">
    <property type="entry name" value="HAD-like_sf"/>
</dbReference>
<dbReference type="SUPFAM" id="SSF56784">
    <property type="entry name" value="HAD-like"/>
    <property type="match status" value="1"/>
</dbReference>
<dbReference type="Proteomes" id="UP000018144">
    <property type="component" value="Unassembled WGS sequence"/>
</dbReference>
<dbReference type="STRING" id="1076935.U4KVP7"/>
<evidence type="ECO:0000256" key="1">
    <source>
        <dbReference type="SAM" id="SignalP"/>
    </source>
</evidence>
<gene>
    <name evidence="2" type="ORF">PCON_04515</name>
</gene>
<dbReference type="OMA" id="WSPSWIR"/>
<keyword evidence="1" id="KW-0732">Signal</keyword>
<name>U4KVP7_PYROM</name>
<protein>
    <submittedName>
        <fullName evidence="2">Uncharacterized protein</fullName>
    </submittedName>
</protein>
<dbReference type="AlphaFoldDB" id="U4KVP7"/>